<dbReference type="STRING" id="1434232.MAIT1_04014"/>
<organism evidence="1 2">
    <name type="scientific">Magnetofaba australis IT-1</name>
    <dbReference type="NCBI Taxonomy" id="1434232"/>
    <lineage>
        <taxon>Bacteria</taxon>
        <taxon>Pseudomonadati</taxon>
        <taxon>Pseudomonadota</taxon>
        <taxon>Magnetococcia</taxon>
        <taxon>Magnetococcales</taxon>
        <taxon>Magnetococcaceae</taxon>
        <taxon>Magnetofaba</taxon>
    </lineage>
</organism>
<evidence type="ECO:0008006" key="3">
    <source>
        <dbReference type="Google" id="ProtNLM"/>
    </source>
</evidence>
<comment type="caution">
    <text evidence="1">The sequence shown here is derived from an EMBL/GenBank/DDBJ whole genome shotgun (WGS) entry which is preliminary data.</text>
</comment>
<dbReference type="AlphaFoldDB" id="A0A1Y2K586"/>
<keyword evidence="2" id="KW-1185">Reference proteome</keyword>
<dbReference type="EMBL" id="LVJN01000019">
    <property type="protein sequence ID" value="OSM04164.1"/>
    <property type="molecule type" value="Genomic_DNA"/>
</dbReference>
<accession>A0A1Y2K586</accession>
<dbReference type="Gene3D" id="3.90.320.10">
    <property type="match status" value="1"/>
</dbReference>
<evidence type="ECO:0000313" key="2">
    <source>
        <dbReference type="Proteomes" id="UP000194003"/>
    </source>
</evidence>
<proteinExistence type="predicted"/>
<dbReference type="Proteomes" id="UP000194003">
    <property type="component" value="Unassembled WGS sequence"/>
</dbReference>
<name>A0A1Y2K586_9PROT</name>
<sequence>MIAENADLVENATLTALDQATLSARAEEKRRGHLGMSQIGHEDARTLWLRFRWSLPDDFSAKLLRVFRMGHVVESETAALLRRIPGVEMHTDADGSQFSFHELGGHFSGSMDGCIRGVPEAPSTWHVWECKSAKKAGFRELLKAGSIAKWNETYWVQAQCYMGASGMSRALFTVYNKDSSEIFAERLRIDKTIWPAMIARAERIITADEPPESVWPNREFYKVRFMSERQQAIYWGDQLPEPNCRNCRFASPLLNQEGAVWSCRKHRSSLSLERQQKGCPNHNWLPAFIPGKVLEAHADFVTYKLPDGFSFSNVEDDAAASDSHHVYSSWDLAHLSQWDFKKETFENAMAAMTAPAKGPIRSEEIPF</sequence>
<dbReference type="InterPro" id="IPR011335">
    <property type="entry name" value="Restrct_endonuc-II-like"/>
</dbReference>
<dbReference type="SUPFAM" id="SSF52980">
    <property type="entry name" value="Restriction endonuclease-like"/>
    <property type="match status" value="1"/>
</dbReference>
<protein>
    <recommendedName>
        <fullName evidence="3">YqaJ viral recombinase domain-containing protein</fullName>
    </recommendedName>
</protein>
<dbReference type="InterPro" id="IPR011604">
    <property type="entry name" value="PDDEXK-like_dom_sf"/>
</dbReference>
<evidence type="ECO:0000313" key="1">
    <source>
        <dbReference type="EMBL" id="OSM04164.1"/>
    </source>
</evidence>
<gene>
    <name evidence="1" type="ORF">MAIT1_04014</name>
</gene>
<reference evidence="1 2" key="1">
    <citation type="journal article" date="2016" name="BMC Genomics">
        <title>Combined genomic and structural analyses of a cultured magnetotactic bacterium reveals its niche adaptation to a dynamic environment.</title>
        <authorList>
            <person name="Araujo A.C."/>
            <person name="Morillo V."/>
            <person name="Cypriano J."/>
            <person name="Teixeira L.C."/>
            <person name="Leao P."/>
            <person name="Lyra S."/>
            <person name="Almeida L.G."/>
            <person name="Bazylinski D.A."/>
            <person name="Vasconcellos A.T."/>
            <person name="Abreu F."/>
            <person name="Lins U."/>
        </authorList>
    </citation>
    <scope>NUCLEOTIDE SEQUENCE [LARGE SCALE GENOMIC DNA]</scope>
    <source>
        <strain evidence="1 2">IT-1</strain>
    </source>
</reference>